<dbReference type="Proteomes" id="UP000265520">
    <property type="component" value="Unassembled WGS sequence"/>
</dbReference>
<protein>
    <submittedName>
        <fullName evidence="1">Uncharacterized protein</fullName>
    </submittedName>
</protein>
<dbReference type="AlphaFoldDB" id="A0A392UV23"/>
<reference evidence="1 2" key="1">
    <citation type="journal article" date="2018" name="Front. Plant Sci.">
        <title>Red Clover (Trifolium pratense) and Zigzag Clover (T. medium) - A Picture of Genomic Similarities and Differences.</title>
        <authorList>
            <person name="Dluhosova J."/>
            <person name="Istvanek J."/>
            <person name="Nedelnik J."/>
            <person name="Repkova J."/>
        </authorList>
    </citation>
    <scope>NUCLEOTIDE SEQUENCE [LARGE SCALE GENOMIC DNA]</scope>
    <source>
        <strain evidence="2">cv. 10/8</strain>
        <tissue evidence="1">Leaf</tissue>
    </source>
</reference>
<comment type="caution">
    <text evidence="1">The sequence shown here is derived from an EMBL/GenBank/DDBJ whole genome shotgun (WGS) entry which is preliminary data.</text>
</comment>
<name>A0A392UV23_9FABA</name>
<sequence length="66" mass="7205">MTFAPRGAIKSQMLADFVLEISTPPGEDTALPWTLSLDGDLTLEGAEQESFWRDHVAVIFGRQAIG</sequence>
<organism evidence="1 2">
    <name type="scientific">Trifolium medium</name>
    <dbReference type="NCBI Taxonomy" id="97028"/>
    <lineage>
        <taxon>Eukaryota</taxon>
        <taxon>Viridiplantae</taxon>
        <taxon>Streptophyta</taxon>
        <taxon>Embryophyta</taxon>
        <taxon>Tracheophyta</taxon>
        <taxon>Spermatophyta</taxon>
        <taxon>Magnoliopsida</taxon>
        <taxon>eudicotyledons</taxon>
        <taxon>Gunneridae</taxon>
        <taxon>Pentapetalae</taxon>
        <taxon>rosids</taxon>
        <taxon>fabids</taxon>
        <taxon>Fabales</taxon>
        <taxon>Fabaceae</taxon>
        <taxon>Papilionoideae</taxon>
        <taxon>50 kb inversion clade</taxon>
        <taxon>NPAAA clade</taxon>
        <taxon>Hologalegina</taxon>
        <taxon>IRL clade</taxon>
        <taxon>Trifolieae</taxon>
        <taxon>Trifolium</taxon>
    </lineage>
</organism>
<evidence type="ECO:0000313" key="1">
    <source>
        <dbReference type="EMBL" id="MCI78585.1"/>
    </source>
</evidence>
<accession>A0A392UV23</accession>
<evidence type="ECO:0000313" key="2">
    <source>
        <dbReference type="Proteomes" id="UP000265520"/>
    </source>
</evidence>
<keyword evidence="2" id="KW-1185">Reference proteome</keyword>
<gene>
    <name evidence="1" type="ORF">A2U01_0099855</name>
</gene>
<proteinExistence type="predicted"/>
<dbReference type="EMBL" id="LXQA010954008">
    <property type="protein sequence ID" value="MCI78585.1"/>
    <property type="molecule type" value="Genomic_DNA"/>
</dbReference>